<evidence type="ECO:0000256" key="1">
    <source>
        <dbReference type="SAM" id="MobiDB-lite"/>
    </source>
</evidence>
<keyword evidence="3" id="KW-1185">Reference proteome</keyword>
<feature type="compositionally biased region" description="Polar residues" evidence="1">
    <location>
        <begin position="38"/>
        <end position="54"/>
    </location>
</feature>
<dbReference type="Proteomes" id="UP000265520">
    <property type="component" value="Unassembled WGS sequence"/>
</dbReference>
<sequence length="62" mass="6645">MTYGKEKTSEAYNGIGGDEIIRMPTDKVQDTYEDAKQKLSTASDKASNIAQNAKDSMGDAVG</sequence>
<feature type="non-terminal residue" evidence="2">
    <location>
        <position position="62"/>
    </location>
</feature>
<organism evidence="2 3">
    <name type="scientific">Trifolium medium</name>
    <dbReference type="NCBI Taxonomy" id="97028"/>
    <lineage>
        <taxon>Eukaryota</taxon>
        <taxon>Viridiplantae</taxon>
        <taxon>Streptophyta</taxon>
        <taxon>Embryophyta</taxon>
        <taxon>Tracheophyta</taxon>
        <taxon>Spermatophyta</taxon>
        <taxon>Magnoliopsida</taxon>
        <taxon>eudicotyledons</taxon>
        <taxon>Gunneridae</taxon>
        <taxon>Pentapetalae</taxon>
        <taxon>rosids</taxon>
        <taxon>fabids</taxon>
        <taxon>Fabales</taxon>
        <taxon>Fabaceae</taxon>
        <taxon>Papilionoideae</taxon>
        <taxon>50 kb inversion clade</taxon>
        <taxon>NPAAA clade</taxon>
        <taxon>Hologalegina</taxon>
        <taxon>IRL clade</taxon>
        <taxon>Trifolieae</taxon>
        <taxon>Trifolium</taxon>
    </lineage>
</organism>
<evidence type="ECO:0000313" key="3">
    <source>
        <dbReference type="Proteomes" id="UP000265520"/>
    </source>
</evidence>
<accession>A0A392V8D7</accession>
<feature type="region of interest" description="Disordered" evidence="1">
    <location>
        <begin position="36"/>
        <end position="62"/>
    </location>
</feature>
<comment type="caution">
    <text evidence="2">The sequence shown here is derived from an EMBL/GenBank/DDBJ whole genome shotgun (WGS) entry which is preliminary data.</text>
</comment>
<proteinExistence type="predicted"/>
<name>A0A392V8D7_9FABA</name>
<evidence type="ECO:0000313" key="2">
    <source>
        <dbReference type="EMBL" id="MCI84588.1"/>
    </source>
</evidence>
<reference evidence="2 3" key="1">
    <citation type="journal article" date="2018" name="Front. Plant Sci.">
        <title>Red Clover (Trifolium pratense) and Zigzag Clover (T. medium) - A Picture of Genomic Similarities and Differences.</title>
        <authorList>
            <person name="Dluhosova J."/>
            <person name="Istvanek J."/>
            <person name="Nedelnik J."/>
            <person name="Repkova J."/>
        </authorList>
    </citation>
    <scope>NUCLEOTIDE SEQUENCE [LARGE SCALE GENOMIC DNA]</scope>
    <source>
        <strain evidence="3">cv. 10/8</strain>
        <tissue evidence="2">Leaf</tissue>
    </source>
</reference>
<dbReference type="AlphaFoldDB" id="A0A392V8D7"/>
<dbReference type="EMBL" id="LXQA011094724">
    <property type="protein sequence ID" value="MCI84588.1"/>
    <property type="molecule type" value="Genomic_DNA"/>
</dbReference>
<protein>
    <submittedName>
        <fullName evidence="2">Uncharacterized protein</fullName>
    </submittedName>
</protein>